<dbReference type="FunFam" id="3.40.50.300:FF:000163">
    <property type="entry name" value="Multidrug resistance-associated protein member 4"/>
    <property type="match status" value="1"/>
</dbReference>
<protein>
    <recommendedName>
        <fullName evidence="16">P-loop containing nucleoside triphosphate hydrolase protein</fullName>
    </recommendedName>
</protein>
<dbReference type="FunFam" id="3.40.50.300:FF:000997">
    <property type="entry name" value="Multidrug resistance-associated protein 1"/>
    <property type="match status" value="1"/>
</dbReference>
<keyword evidence="6" id="KW-0067">ATP-binding</keyword>
<dbReference type="InterPro" id="IPR017871">
    <property type="entry name" value="ABC_transporter-like_CS"/>
</dbReference>
<dbReference type="PROSITE" id="PS50893">
    <property type="entry name" value="ABC_TRANSPORTER_2"/>
    <property type="match status" value="2"/>
</dbReference>
<dbReference type="InterPro" id="IPR036640">
    <property type="entry name" value="ABC1_TM_sf"/>
</dbReference>
<dbReference type="SUPFAM" id="SSF90123">
    <property type="entry name" value="ABC transporter transmembrane region"/>
    <property type="match status" value="2"/>
</dbReference>
<feature type="compositionally biased region" description="Low complexity" evidence="9">
    <location>
        <begin position="341"/>
        <end position="354"/>
    </location>
</feature>
<evidence type="ECO:0000256" key="3">
    <source>
        <dbReference type="ARBA" id="ARBA00022448"/>
    </source>
</evidence>
<evidence type="ECO:0000256" key="1">
    <source>
        <dbReference type="ARBA" id="ARBA00004141"/>
    </source>
</evidence>
<feature type="transmembrane region" description="Helical" evidence="10">
    <location>
        <begin position="137"/>
        <end position="157"/>
    </location>
</feature>
<dbReference type="InterPro" id="IPR050173">
    <property type="entry name" value="ABC_transporter_C-like"/>
</dbReference>
<dbReference type="PANTHER" id="PTHR24223:SF456">
    <property type="entry name" value="MULTIDRUG RESISTANCE-ASSOCIATED PROTEIN LETHAL(2)03659"/>
    <property type="match status" value="1"/>
</dbReference>
<dbReference type="Pfam" id="PF00005">
    <property type="entry name" value="ABC_tran"/>
    <property type="match status" value="2"/>
</dbReference>
<feature type="chain" id="PRO_5042183799" description="P-loop containing nucleoside triphosphate hydrolase protein" evidence="11">
    <location>
        <begin position="23"/>
        <end position="1271"/>
    </location>
</feature>
<feature type="transmembrane region" description="Helical" evidence="10">
    <location>
        <begin position="839"/>
        <end position="858"/>
    </location>
</feature>
<comment type="caution">
    <text evidence="14">The sequence shown here is derived from an EMBL/GenBank/DDBJ whole genome shotgun (WGS) entry which is preliminary data.</text>
</comment>
<dbReference type="CDD" id="cd18606">
    <property type="entry name" value="ABC_6TM_YOR1_D2_like"/>
    <property type="match status" value="1"/>
</dbReference>
<feature type="domain" description="ABC transmembrane type-1" evidence="13">
    <location>
        <begin position="707"/>
        <end position="983"/>
    </location>
</feature>
<evidence type="ECO:0000313" key="15">
    <source>
        <dbReference type="Proteomes" id="UP001194580"/>
    </source>
</evidence>
<keyword evidence="5" id="KW-0547">Nucleotide-binding</keyword>
<dbReference type="CDD" id="cd18597">
    <property type="entry name" value="ABC_6TM_YOR1_D1_like"/>
    <property type="match status" value="1"/>
</dbReference>
<evidence type="ECO:0000256" key="9">
    <source>
        <dbReference type="SAM" id="MobiDB-lite"/>
    </source>
</evidence>
<dbReference type="InterPro" id="IPR003593">
    <property type="entry name" value="AAA+_ATPase"/>
</dbReference>
<dbReference type="GO" id="GO:0140359">
    <property type="term" value="F:ABC-type transporter activity"/>
    <property type="evidence" value="ECO:0007669"/>
    <property type="project" value="InterPro"/>
</dbReference>
<feature type="transmembrane region" description="Helical" evidence="10">
    <location>
        <begin position="217"/>
        <end position="241"/>
    </location>
</feature>
<dbReference type="EMBL" id="JAAAIL010000235">
    <property type="protein sequence ID" value="KAG0277921.1"/>
    <property type="molecule type" value="Genomic_DNA"/>
</dbReference>
<proteinExistence type="inferred from homology"/>
<organism evidence="14 15">
    <name type="scientific">Linnemannia exigua</name>
    <dbReference type="NCBI Taxonomy" id="604196"/>
    <lineage>
        <taxon>Eukaryota</taxon>
        <taxon>Fungi</taxon>
        <taxon>Fungi incertae sedis</taxon>
        <taxon>Mucoromycota</taxon>
        <taxon>Mortierellomycotina</taxon>
        <taxon>Mortierellomycetes</taxon>
        <taxon>Mortierellales</taxon>
        <taxon>Mortierellaceae</taxon>
        <taxon>Linnemannia</taxon>
    </lineage>
</organism>
<dbReference type="InterPro" id="IPR011527">
    <property type="entry name" value="ABC1_TM_dom"/>
</dbReference>
<feature type="transmembrane region" description="Helical" evidence="10">
    <location>
        <begin position="111"/>
        <end position="131"/>
    </location>
</feature>
<evidence type="ECO:0008006" key="16">
    <source>
        <dbReference type="Google" id="ProtNLM"/>
    </source>
</evidence>
<dbReference type="InterPro" id="IPR003439">
    <property type="entry name" value="ABC_transporter-like_ATP-bd"/>
</dbReference>
<dbReference type="AlphaFoldDB" id="A0AAD4DHE6"/>
<dbReference type="CDD" id="cd03244">
    <property type="entry name" value="ABCC_MRP_domain2"/>
    <property type="match status" value="1"/>
</dbReference>
<feature type="domain" description="ABC transporter" evidence="12">
    <location>
        <begin position="1021"/>
        <end position="1255"/>
    </location>
</feature>
<evidence type="ECO:0000256" key="10">
    <source>
        <dbReference type="SAM" id="Phobius"/>
    </source>
</evidence>
<feature type="region of interest" description="Disordered" evidence="9">
    <location>
        <begin position="597"/>
        <end position="682"/>
    </location>
</feature>
<dbReference type="InterPro" id="IPR027417">
    <property type="entry name" value="P-loop_NTPase"/>
</dbReference>
<dbReference type="Gene3D" id="1.20.1560.10">
    <property type="entry name" value="ABC transporter type 1, transmembrane domain"/>
    <property type="match status" value="2"/>
</dbReference>
<evidence type="ECO:0000256" key="8">
    <source>
        <dbReference type="ARBA" id="ARBA00023136"/>
    </source>
</evidence>
<evidence type="ECO:0000256" key="2">
    <source>
        <dbReference type="ARBA" id="ARBA00009726"/>
    </source>
</evidence>
<comment type="subcellular location">
    <subcellularLocation>
        <location evidence="1">Membrane</location>
        <topology evidence="1">Multi-pass membrane protein</topology>
    </subcellularLocation>
</comment>
<reference evidence="14" key="1">
    <citation type="journal article" date="2020" name="Fungal Divers.">
        <title>Resolving the Mortierellaceae phylogeny through synthesis of multi-gene phylogenetics and phylogenomics.</title>
        <authorList>
            <person name="Vandepol N."/>
            <person name="Liber J."/>
            <person name="Desiro A."/>
            <person name="Na H."/>
            <person name="Kennedy M."/>
            <person name="Barry K."/>
            <person name="Grigoriev I.V."/>
            <person name="Miller A.N."/>
            <person name="O'Donnell K."/>
            <person name="Stajich J.E."/>
            <person name="Bonito G."/>
        </authorList>
    </citation>
    <scope>NUCLEOTIDE SEQUENCE</scope>
    <source>
        <strain evidence="14">NRRL 28262</strain>
    </source>
</reference>
<dbReference type="GO" id="GO:0016020">
    <property type="term" value="C:membrane"/>
    <property type="evidence" value="ECO:0007669"/>
    <property type="project" value="UniProtKB-SubCell"/>
</dbReference>
<dbReference type="GO" id="GO:0005524">
    <property type="term" value="F:ATP binding"/>
    <property type="evidence" value="ECO:0007669"/>
    <property type="project" value="UniProtKB-KW"/>
</dbReference>
<dbReference type="Pfam" id="PF00664">
    <property type="entry name" value="ABC_membrane"/>
    <property type="match status" value="2"/>
</dbReference>
<evidence type="ECO:0000313" key="14">
    <source>
        <dbReference type="EMBL" id="KAG0277921.1"/>
    </source>
</evidence>
<feature type="transmembrane region" description="Helical" evidence="10">
    <location>
        <begin position="926"/>
        <end position="948"/>
    </location>
</feature>
<evidence type="ECO:0000256" key="5">
    <source>
        <dbReference type="ARBA" id="ARBA00022741"/>
    </source>
</evidence>
<gene>
    <name evidence="14" type="ORF">BGZ95_005074</name>
</gene>
<keyword evidence="8 10" id="KW-0472">Membrane</keyword>
<feature type="signal peptide" evidence="11">
    <location>
        <begin position="1"/>
        <end position="22"/>
    </location>
</feature>
<feature type="transmembrane region" description="Helical" evidence="10">
    <location>
        <begin position="253"/>
        <end position="272"/>
    </location>
</feature>
<feature type="transmembrane region" description="Helical" evidence="10">
    <location>
        <begin position="31"/>
        <end position="55"/>
    </location>
</feature>
<comment type="similarity">
    <text evidence="2">Belongs to the ABC transporter superfamily. ABCC family. Conjugate transporter (TC 3.A.1.208) subfamily.</text>
</comment>
<sequence length="1271" mass="140740">VLAMLIPFILLWVIEYLKDNQSDETSKPSAWYGYGLAILLLFICMVQTVLTQLFVRSVVGSGALLRNAIVDMIFQKSTRISSKDRLDYPDGTIFNLISNDATRLDFCLEGLGFLFTVPLIVIVTVGLLMHWMGPSALVGAAVLILSNPLQTWAMTLLNPIRIQVSKLTDSRMGLMTEILQGIKVIKFFAYEPSFWKKLTDIRFTEIKCISWLLQVRGLIYSTSSSLPVFASALSFVMYAALGNKLEPEIVFPSLAFFTGLRVPLLVLPYCYSDASDGWVSLKRIQKFLLTADIQPLPPVDMTHASALSIVGAAFYWDQLPSTTVAAELSAEGKPATTVAESASPSTTPNSSRNSIAEDGEVDERQPLLSANNTSSSTAQESVSAIKPFLRDINLHVPRGALVAIVGPVGSGKSSLLQAMVGTMMKSQGEVIRGATISYASQTPWIQNATIMDNILFDTPMDEERYRRVIKACSLEQDLMQLTSGDQTEIGERGVNLSGGQKARLSLARSVYYNAEMVIMDDPLSAVDAHVGKRLWQDCVLHELSNKTRVIATHQLHVLPDVDYVVCMKHGRIAEQGTFQDLMANQGDFFKLMKKYGGHHHDDDEGDEDKSRAQRPRRRVLKRNKSSTGKVVTSATESATATTTTTTESDDDLTVLQESDEIVSEDDDGESTKEIPKGQMADEERASGAVSRTVYRDYFRLGGDWNWIFIVFMLSAQQAAGVAMNVWLSFWSSDRFGLTVWEYIDVYVATAVVQLLIVMFGSYVLVLAILKGSKQIHDNAFHSVLRSPMSFFDTTPAGRIMNRFSKDVSTVDNMAAVNSLLITLTGILSVLILSAVFLPWIIPVMVPLTVLYYNIALYYQKTSRELKRIDALVRSHLFSYFSEALNGMGTLKAYHPHGIESAIERNRVNMDRSHRIYYIQVLGTKWIGCRVFVVGHVLNFVALVLIIWARDDIDPATAGLVLSYLARLASELSWAIQCAGDVENNMTSVERLFYYTNALEQEPPAEILDRKPVPSWPQQGRISFKEVALRYRPELPLVLDRISFDIKAGHKVGVVGRTGAGKSSLIQALFLLVPLDSGKIVMDGIETDSIGTADLRSKMSIIPQDPILFQGTFRYNLDPLQRHSEQELWQALEASDLKGYVQQQEGGLDAIVAAQGENLSVGQRQLVCLSRALLSRSKVVILDEATASVDLATDSLIQKAIRVDFADSTVITIAHRLNTVIDYNRILVMDKGQVAEYDTPHSLLSNKQSMFSKMVDETGEANAALLRSLAGC</sequence>
<keyword evidence="11" id="KW-0732">Signal</keyword>
<feature type="transmembrane region" description="Helical" evidence="10">
    <location>
        <begin position="704"/>
        <end position="726"/>
    </location>
</feature>
<feature type="region of interest" description="Disordered" evidence="9">
    <location>
        <begin position="334"/>
        <end position="362"/>
    </location>
</feature>
<feature type="compositionally biased region" description="Basic and acidic residues" evidence="9">
    <location>
        <begin position="669"/>
        <end position="682"/>
    </location>
</feature>
<evidence type="ECO:0000259" key="13">
    <source>
        <dbReference type="PROSITE" id="PS50929"/>
    </source>
</evidence>
<feature type="transmembrane region" description="Helical" evidence="10">
    <location>
        <begin position="814"/>
        <end position="833"/>
    </location>
</feature>
<dbReference type="PROSITE" id="PS00211">
    <property type="entry name" value="ABC_TRANSPORTER_1"/>
    <property type="match status" value="2"/>
</dbReference>
<dbReference type="FunFam" id="1.20.1560.10:FF:000010">
    <property type="entry name" value="Multidrug resistance-associated ABC transporter"/>
    <property type="match status" value="1"/>
</dbReference>
<dbReference type="SUPFAM" id="SSF52540">
    <property type="entry name" value="P-loop containing nucleoside triphosphate hydrolases"/>
    <property type="match status" value="2"/>
</dbReference>
<dbReference type="Proteomes" id="UP001194580">
    <property type="component" value="Unassembled WGS sequence"/>
</dbReference>
<dbReference type="PROSITE" id="PS50929">
    <property type="entry name" value="ABC_TM1F"/>
    <property type="match status" value="2"/>
</dbReference>
<keyword evidence="3" id="KW-0813">Transport</keyword>
<keyword evidence="7 10" id="KW-1133">Transmembrane helix</keyword>
<evidence type="ECO:0000256" key="7">
    <source>
        <dbReference type="ARBA" id="ARBA00022989"/>
    </source>
</evidence>
<accession>A0AAD4DHE6</accession>
<evidence type="ECO:0000256" key="4">
    <source>
        <dbReference type="ARBA" id="ARBA00022692"/>
    </source>
</evidence>
<evidence type="ECO:0000256" key="6">
    <source>
        <dbReference type="ARBA" id="ARBA00022840"/>
    </source>
</evidence>
<feature type="compositionally biased region" description="Basic residues" evidence="9">
    <location>
        <begin position="612"/>
        <end position="624"/>
    </location>
</feature>
<dbReference type="Gene3D" id="3.40.50.300">
    <property type="entry name" value="P-loop containing nucleotide triphosphate hydrolases"/>
    <property type="match status" value="2"/>
</dbReference>
<feature type="domain" description="ABC transmembrane type-1" evidence="13">
    <location>
        <begin position="1"/>
        <end position="276"/>
    </location>
</feature>
<dbReference type="CDD" id="cd03250">
    <property type="entry name" value="ABCC_MRP_domain1"/>
    <property type="match status" value="1"/>
</dbReference>
<dbReference type="PANTHER" id="PTHR24223">
    <property type="entry name" value="ATP-BINDING CASSETTE SUB-FAMILY C"/>
    <property type="match status" value="1"/>
</dbReference>
<dbReference type="GO" id="GO:0016887">
    <property type="term" value="F:ATP hydrolysis activity"/>
    <property type="evidence" value="ECO:0007669"/>
    <property type="project" value="InterPro"/>
</dbReference>
<feature type="non-terminal residue" evidence="14">
    <location>
        <position position="1"/>
    </location>
</feature>
<feature type="compositionally biased region" description="Acidic residues" evidence="9">
    <location>
        <begin position="647"/>
        <end position="668"/>
    </location>
</feature>
<dbReference type="SMART" id="SM00382">
    <property type="entry name" value="AAA"/>
    <property type="match status" value="2"/>
</dbReference>
<name>A0AAD4DHE6_9FUNG</name>
<keyword evidence="15" id="KW-1185">Reference proteome</keyword>
<evidence type="ECO:0000259" key="12">
    <source>
        <dbReference type="PROSITE" id="PS50893"/>
    </source>
</evidence>
<feature type="compositionally biased region" description="Low complexity" evidence="9">
    <location>
        <begin position="630"/>
        <end position="646"/>
    </location>
</feature>
<keyword evidence="4 10" id="KW-0812">Transmembrane</keyword>
<evidence type="ECO:0000256" key="11">
    <source>
        <dbReference type="SAM" id="SignalP"/>
    </source>
</evidence>
<feature type="transmembrane region" description="Helical" evidence="10">
    <location>
        <begin position="746"/>
        <end position="769"/>
    </location>
</feature>
<feature type="domain" description="ABC transporter" evidence="12">
    <location>
        <begin position="368"/>
        <end position="594"/>
    </location>
</feature>